<feature type="region of interest" description="Disordered" evidence="10">
    <location>
        <begin position="1"/>
        <end position="31"/>
    </location>
</feature>
<dbReference type="Gene3D" id="3.40.30.10">
    <property type="entry name" value="Glutaredoxin"/>
    <property type="match status" value="1"/>
</dbReference>
<keyword evidence="4" id="KW-0874">Quinone</keyword>
<dbReference type="Pfam" id="PF07884">
    <property type="entry name" value="VKOR"/>
    <property type="match status" value="1"/>
</dbReference>
<dbReference type="AlphaFoldDB" id="A0A250X999"/>
<feature type="transmembrane region" description="Helical" evidence="11">
    <location>
        <begin position="168"/>
        <end position="188"/>
    </location>
</feature>
<dbReference type="Proteomes" id="UP000232323">
    <property type="component" value="Unassembled WGS sequence"/>
</dbReference>
<dbReference type="EMBL" id="BEGY01000044">
    <property type="protein sequence ID" value="GAX79665.1"/>
    <property type="molecule type" value="Genomic_DNA"/>
</dbReference>
<keyword evidence="14" id="KW-1185">Reference proteome</keyword>
<keyword evidence="8" id="KW-1015">Disulfide bond</keyword>
<dbReference type="CDD" id="cd12916">
    <property type="entry name" value="VKOR_1"/>
    <property type="match status" value="1"/>
</dbReference>
<evidence type="ECO:0000256" key="3">
    <source>
        <dbReference type="ARBA" id="ARBA00022692"/>
    </source>
</evidence>
<feature type="transmembrane region" description="Helical" evidence="11">
    <location>
        <begin position="194"/>
        <end position="215"/>
    </location>
</feature>
<gene>
    <name evidence="13" type="ORF">CEUSTIGMA_g7106.t1</name>
</gene>
<keyword evidence="9" id="KW-0676">Redox-active center</keyword>
<dbReference type="InterPro" id="IPR044698">
    <property type="entry name" value="VKOR/LTO1"/>
</dbReference>
<dbReference type="InterPro" id="IPR038354">
    <property type="entry name" value="VKOR_sf"/>
</dbReference>
<comment type="similarity">
    <text evidence="2">Belongs to the VKOR family.</text>
</comment>
<dbReference type="OrthoDB" id="343052at2759"/>
<organism evidence="13 14">
    <name type="scientific">Chlamydomonas eustigma</name>
    <dbReference type="NCBI Taxonomy" id="1157962"/>
    <lineage>
        <taxon>Eukaryota</taxon>
        <taxon>Viridiplantae</taxon>
        <taxon>Chlorophyta</taxon>
        <taxon>core chlorophytes</taxon>
        <taxon>Chlorophyceae</taxon>
        <taxon>CS clade</taxon>
        <taxon>Chlamydomonadales</taxon>
        <taxon>Chlamydomonadaceae</taxon>
        <taxon>Chlamydomonas</taxon>
    </lineage>
</organism>
<evidence type="ECO:0000256" key="4">
    <source>
        <dbReference type="ARBA" id="ARBA00022719"/>
    </source>
</evidence>
<evidence type="ECO:0000259" key="12">
    <source>
        <dbReference type="SMART" id="SM00756"/>
    </source>
</evidence>
<evidence type="ECO:0000256" key="1">
    <source>
        <dbReference type="ARBA" id="ARBA00004141"/>
    </source>
</evidence>
<feature type="domain" description="Vitamin K epoxide reductase" evidence="12">
    <location>
        <begin position="45"/>
        <end position="186"/>
    </location>
</feature>
<proteinExistence type="inferred from homology"/>
<keyword evidence="7 11" id="KW-0472">Membrane</keyword>
<name>A0A250X999_9CHLO</name>
<keyword evidence="3 11" id="KW-0812">Transmembrane</keyword>
<protein>
    <recommendedName>
        <fullName evidence="12">Vitamin K epoxide reductase domain-containing protein</fullName>
    </recommendedName>
</protein>
<dbReference type="GO" id="GO:0016491">
    <property type="term" value="F:oxidoreductase activity"/>
    <property type="evidence" value="ECO:0007669"/>
    <property type="project" value="UniProtKB-KW"/>
</dbReference>
<dbReference type="STRING" id="1157962.A0A250X999"/>
<accession>A0A250X999</accession>
<keyword evidence="5 11" id="KW-1133">Transmembrane helix</keyword>
<comment type="subcellular location">
    <subcellularLocation>
        <location evidence="1">Membrane</location>
        <topology evidence="1">Multi-pass membrane protein</topology>
    </subcellularLocation>
</comment>
<evidence type="ECO:0000256" key="2">
    <source>
        <dbReference type="ARBA" id="ARBA00006214"/>
    </source>
</evidence>
<evidence type="ECO:0000313" key="14">
    <source>
        <dbReference type="Proteomes" id="UP000232323"/>
    </source>
</evidence>
<dbReference type="GO" id="GO:0016020">
    <property type="term" value="C:membrane"/>
    <property type="evidence" value="ECO:0007669"/>
    <property type="project" value="UniProtKB-SubCell"/>
</dbReference>
<evidence type="ECO:0000256" key="8">
    <source>
        <dbReference type="ARBA" id="ARBA00023157"/>
    </source>
</evidence>
<reference evidence="13 14" key="1">
    <citation type="submission" date="2017-08" db="EMBL/GenBank/DDBJ databases">
        <title>Acidophilic green algal genome provides insights into adaptation to an acidic environment.</title>
        <authorList>
            <person name="Hirooka S."/>
            <person name="Hirose Y."/>
            <person name="Kanesaki Y."/>
            <person name="Higuchi S."/>
            <person name="Fujiwara T."/>
            <person name="Onuma R."/>
            <person name="Era A."/>
            <person name="Ohbayashi R."/>
            <person name="Uzuka A."/>
            <person name="Nozaki H."/>
            <person name="Yoshikawa H."/>
            <person name="Miyagishima S.Y."/>
        </authorList>
    </citation>
    <scope>NUCLEOTIDE SEQUENCE [LARGE SCALE GENOMIC DNA]</scope>
    <source>
        <strain evidence="13 14">NIES-2499</strain>
    </source>
</reference>
<dbReference type="Gene3D" id="1.20.1440.130">
    <property type="entry name" value="VKOR domain"/>
    <property type="match status" value="1"/>
</dbReference>
<keyword evidence="6" id="KW-0560">Oxidoreductase</keyword>
<feature type="compositionally biased region" description="Polar residues" evidence="10">
    <location>
        <begin position="1"/>
        <end position="12"/>
    </location>
</feature>
<dbReference type="GO" id="GO:0048038">
    <property type="term" value="F:quinone binding"/>
    <property type="evidence" value="ECO:0007669"/>
    <property type="project" value="UniProtKB-KW"/>
</dbReference>
<evidence type="ECO:0000256" key="11">
    <source>
        <dbReference type="SAM" id="Phobius"/>
    </source>
</evidence>
<dbReference type="SUPFAM" id="SSF52833">
    <property type="entry name" value="Thioredoxin-like"/>
    <property type="match status" value="1"/>
</dbReference>
<evidence type="ECO:0000256" key="7">
    <source>
        <dbReference type="ARBA" id="ARBA00023136"/>
    </source>
</evidence>
<evidence type="ECO:0000256" key="9">
    <source>
        <dbReference type="ARBA" id="ARBA00023284"/>
    </source>
</evidence>
<evidence type="ECO:0000313" key="13">
    <source>
        <dbReference type="EMBL" id="GAX79665.1"/>
    </source>
</evidence>
<evidence type="ECO:0000256" key="10">
    <source>
        <dbReference type="SAM" id="MobiDB-lite"/>
    </source>
</evidence>
<dbReference type="InterPro" id="IPR012932">
    <property type="entry name" value="VKOR"/>
</dbReference>
<dbReference type="SMART" id="SM00756">
    <property type="entry name" value="VKc"/>
    <property type="match status" value="1"/>
</dbReference>
<dbReference type="PANTHER" id="PTHR34573">
    <property type="entry name" value="VKC DOMAIN-CONTAINING PROTEIN"/>
    <property type="match status" value="1"/>
</dbReference>
<comment type="caution">
    <text evidence="13">The sequence shown here is derived from an EMBL/GenBank/DDBJ whole genome shotgun (WGS) entry which is preliminary data.</text>
</comment>
<dbReference type="InterPro" id="IPR036249">
    <property type="entry name" value="Thioredoxin-like_sf"/>
</dbReference>
<feature type="transmembrane region" description="Helical" evidence="11">
    <location>
        <begin position="94"/>
        <end position="117"/>
    </location>
</feature>
<sequence length="335" mass="35770">MLLKSFTSSNRLLSVPRPSSRKVAGLTPSSKCRANASEDGRSLLGDIPYTAVSAISSIGLLETSYLTQVKLFGAPLVCPSNGCEEILSSSYSYIFGLPLSLFGMLTYGGVAALAAWASQKREEVHQDSGPLELADKGLMAGASVLASCSAVLIYILKTEFYGESCSWCYLSASLSSTLFILVIGGLLGSKRLRAAAMPGAGAFVLGLAVLFTGFADVGQSNAEISELAYYKPDVTSESSKRAISLAQRLKDSGAKMYGAFWCSHCFDQKQTFGKKAMTDFPYVECFPTGWRRGERIADVCEAAGVRAFPTWVINGRTVEGDLSLDALEQELGMPP</sequence>
<evidence type="ECO:0000256" key="5">
    <source>
        <dbReference type="ARBA" id="ARBA00022989"/>
    </source>
</evidence>
<dbReference type="PANTHER" id="PTHR34573:SF1">
    <property type="entry name" value="VITAMIN K EPOXIDE REDUCTASE DOMAIN-CONTAINING PROTEIN"/>
    <property type="match status" value="1"/>
</dbReference>
<feature type="transmembrane region" description="Helical" evidence="11">
    <location>
        <begin position="137"/>
        <end position="156"/>
    </location>
</feature>
<evidence type="ECO:0000256" key="6">
    <source>
        <dbReference type="ARBA" id="ARBA00023002"/>
    </source>
</evidence>